<gene>
    <name evidence="1" type="ORF">OWV82_023600</name>
</gene>
<evidence type="ECO:0000313" key="1">
    <source>
        <dbReference type="EMBL" id="KAJ4703740.1"/>
    </source>
</evidence>
<sequence length="132" mass="15255">MSSAFSIEINHRYQILMLLRTSQIVKKIGKKEQHLWKKRESAGSGQKALGLVRIVSELPKEKEAVYGALDKWMAWETEFPLIAAAKALRIFRRRGQWRRVIQVAKWMLSKGQGATMGTYDTLFLAFDKDQSR</sequence>
<proteinExistence type="predicted"/>
<reference evidence="1 2" key="1">
    <citation type="journal article" date="2023" name="Science">
        <title>Complex scaffold remodeling in plant triterpene biosynthesis.</title>
        <authorList>
            <person name="De La Pena R."/>
            <person name="Hodgson H."/>
            <person name="Liu J.C."/>
            <person name="Stephenson M.J."/>
            <person name="Martin A.C."/>
            <person name="Owen C."/>
            <person name="Harkess A."/>
            <person name="Leebens-Mack J."/>
            <person name="Jimenez L.E."/>
            <person name="Osbourn A."/>
            <person name="Sattely E.S."/>
        </authorList>
    </citation>
    <scope>NUCLEOTIDE SEQUENCE [LARGE SCALE GENOMIC DNA]</scope>
    <source>
        <strain evidence="2">cv. JPN11</strain>
        <tissue evidence="1">Leaf</tissue>
    </source>
</reference>
<accession>A0ACC1X0L7</accession>
<name>A0ACC1X0L7_MELAZ</name>
<dbReference type="EMBL" id="CM051406">
    <property type="protein sequence ID" value="KAJ4703740.1"/>
    <property type="molecule type" value="Genomic_DNA"/>
</dbReference>
<evidence type="ECO:0000313" key="2">
    <source>
        <dbReference type="Proteomes" id="UP001164539"/>
    </source>
</evidence>
<keyword evidence="2" id="KW-1185">Reference proteome</keyword>
<protein>
    <submittedName>
        <fullName evidence="1">Pentatricopeptide repeat-containing protein</fullName>
    </submittedName>
</protein>
<dbReference type="Proteomes" id="UP001164539">
    <property type="component" value="Chromosome 13"/>
</dbReference>
<organism evidence="1 2">
    <name type="scientific">Melia azedarach</name>
    <name type="common">Chinaberry tree</name>
    <dbReference type="NCBI Taxonomy" id="155640"/>
    <lineage>
        <taxon>Eukaryota</taxon>
        <taxon>Viridiplantae</taxon>
        <taxon>Streptophyta</taxon>
        <taxon>Embryophyta</taxon>
        <taxon>Tracheophyta</taxon>
        <taxon>Spermatophyta</taxon>
        <taxon>Magnoliopsida</taxon>
        <taxon>eudicotyledons</taxon>
        <taxon>Gunneridae</taxon>
        <taxon>Pentapetalae</taxon>
        <taxon>rosids</taxon>
        <taxon>malvids</taxon>
        <taxon>Sapindales</taxon>
        <taxon>Meliaceae</taxon>
        <taxon>Melia</taxon>
    </lineage>
</organism>
<comment type="caution">
    <text evidence="1">The sequence shown here is derived from an EMBL/GenBank/DDBJ whole genome shotgun (WGS) entry which is preliminary data.</text>
</comment>